<evidence type="ECO:0000313" key="2">
    <source>
        <dbReference type="EMBL" id="EXB93142.1"/>
    </source>
</evidence>
<reference evidence="3" key="1">
    <citation type="submission" date="2013-01" db="EMBL/GenBank/DDBJ databases">
        <title>Draft Genome Sequence of a Mulberry Tree, Morus notabilis C.K. Schneid.</title>
        <authorList>
            <person name="He N."/>
            <person name="Zhao S."/>
        </authorList>
    </citation>
    <scope>NUCLEOTIDE SEQUENCE</scope>
</reference>
<protein>
    <submittedName>
        <fullName evidence="2">Uncharacterized protein</fullName>
    </submittedName>
</protein>
<accession>W9RHX6</accession>
<dbReference type="EMBL" id="KE345062">
    <property type="protein sequence ID" value="EXB93142.1"/>
    <property type="molecule type" value="Genomic_DNA"/>
</dbReference>
<dbReference type="Proteomes" id="UP000030645">
    <property type="component" value="Unassembled WGS sequence"/>
</dbReference>
<sequence>MSILFTGQKICTPVRILLDKRDMLWKNLGMVQQSSKGISSHILLTMLNSVGGERIAYELFSDPDSGGFTYRRRCIGGQQGRCGPLWRHKQIFRSGSKGVSQKQKRSETEIGRKEKGSVRNGTDQKWWPPSQIGGGWCWSAGVKGLGVVRGGDDSLRVRSGLALPE</sequence>
<feature type="compositionally biased region" description="Basic and acidic residues" evidence="1">
    <location>
        <begin position="104"/>
        <end position="117"/>
    </location>
</feature>
<feature type="region of interest" description="Disordered" evidence="1">
    <location>
        <begin position="95"/>
        <end position="125"/>
    </location>
</feature>
<dbReference type="AlphaFoldDB" id="W9RHX6"/>
<evidence type="ECO:0000256" key="1">
    <source>
        <dbReference type="SAM" id="MobiDB-lite"/>
    </source>
</evidence>
<evidence type="ECO:0000313" key="3">
    <source>
        <dbReference type="Proteomes" id="UP000030645"/>
    </source>
</evidence>
<gene>
    <name evidence="2" type="ORF">L484_024480</name>
</gene>
<proteinExistence type="predicted"/>
<organism evidence="2 3">
    <name type="scientific">Morus notabilis</name>
    <dbReference type="NCBI Taxonomy" id="981085"/>
    <lineage>
        <taxon>Eukaryota</taxon>
        <taxon>Viridiplantae</taxon>
        <taxon>Streptophyta</taxon>
        <taxon>Embryophyta</taxon>
        <taxon>Tracheophyta</taxon>
        <taxon>Spermatophyta</taxon>
        <taxon>Magnoliopsida</taxon>
        <taxon>eudicotyledons</taxon>
        <taxon>Gunneridae</taxon>
        <taxon>Pentapetalae</taxon>
        <taxon>rosids</taxon>
        <taxon>fabids</taxon>
        <taxon>Rosales</taxon>
        <taxon>Moraceae</taxon>
        <taxon>Moreae</taxon>
        <taxon>Morus</taxon>
    </lineage>
</organism>
<name>W9RHX6_9ROSA</name>
<keyword evidence="3" id="KW-1185">Reference proteome</keyword>